<protein>
    <submittedName>
        <fullName evidence="2">Uncharacterized protein</fullName>
    </submittedName>
</protein>
<dbReference type="EMBL" id="JBHFFA010000001">
    <property type="protein sequence ID" value="KAL2651710.1"/>
    <property type="molecule type" value="Genomic_DNA"/>
</dbReference>
<sequence length="172" mass="19298">MHGLKSFTIISVSASSSPCFSWPYGVIFYSLQLSQAVTNFIHENPNFKLFECEAIKDAINVGLFGSLGYNALKFVPHQNLKGPKPHTKKDKADGEAFERQRKDKEKAPLERKKKKEKLLSQARCAAESQAAWDRALDDIPLPSPTSKRKRSILGQNFSLGDRNSNTETVESR</sequence>
<name>A0ABD1ZL77_9MARC</name>
<organism evidence="2 3">
    <name type="scientific">Riccia fluitans</name>
    <dbReference type="NCBI Taxonomy" id="41844"/>
    <lineage>
        <taxon>Eukaryota</taxon>
        <taxon>Viridiplantae</taxon>
        <taxon>Streptophyta</taxon>
        <taxon>Embryophyta</taxon>
        <taxon>Marchantiophyta</taxon>
        <taxon>Marchantiopsida</taxon>
        <taxon>Marchantiidae</taxon>
        <taxon>Marchantiales</taxon>
        <taxon>Ricciaceae</taxon>
        <taxon>Riccia</taxon>
    </lineage>
</organism>
<evidence type="ECO:0000256" key="1">
    <source>
        <dbReference type="SAM" id="MobiDB-lite"/>
    </source>
</evidence>
<comment type="caution">
    <text evidence="2">The sequence shown here is derived from an EMBL/GenBank/DDBJ whole genome shotgun (WGS) entry which is preliminary data.</text>
</comment>
<reference evidence="2 3" key="1">
    <citation type="submission" date="2024-09" db="EMBL/GenBank/DDBJ databases">
        <title>Chromosome-scale assembly of Riccia fluitans.</title>
        <authorList>
            <person name="Paukszto L."/>
            <person name="Sawicki J."/>
            <person name="Karawczyk K."/>
            <person name="Piernik-Szablinska J."/>
            <person name="Szczecinska M."/>
            <person name="Mazdziarz M."/>
        </authorList>
    </citation>
    <scope>NUCLEOTIDE SEQUENCE [LARGE SCALE GENOMIC DNA]</scope>
    <source>
        <strain evidence="2">Rf_01</strain>
        <tissue evidence="2">Aerial parts of the thallus</tissue>
    </source>
</reference>
<proteinExistence type="predicted"/>
<feature type="compositionally biased region" description="Polar residues" evidence="1">
    <location>
        <begin position="153"/>
        <end position="172"/>
    </location>
</feature>
<feature type="compositionally biased region" description="Basic and acidic residues" evidence="1">
    <location>
        <begin position="90"/>
        <end position="110"/>
    </location>
</feature>
<feature type="region of interest" description="Disordered" evidence="1">
    <location>
        <begin position="77"/>
        <end position="121"/>
    </location>
</feature>
<feature type="region of interest" description="Disordered" evidence="1">
    <location>
        <begin position="135"/>
        <end position="172"/>
    </location>
</feature>
<evidence type="ECO:0000313" key="3">
    <source>
        <dbReference type="Proteomes" id="UP001605036"/>
    </source>
</evidence>
<evidence type="ECO:0000313" key="2">
    <source>
        <dbReference type="EMBL" id="KAL2651710.1"/>
    </source>
</evidence>
<dbReference type="AlphaFoldDB" id="A0ABD1ZL77"/>
<accession>A0ABD1ZL77</accession>
<gene>
    <name evidence="2" type="ORF">R1flu_019838</name>
</gene>
<dbReference type="Proteomes" id="UP001605036">
    <property type="component" value="Unassembled WGS sequence"/>
</dbReference>
<keyword evidence="3" id="KW-1185">Reference proteome</keyword>